<reference evidence="1 2" key="1">
    <citation type="journal article" date="2019" name="Emerg. Microbes Infect.">
        <title>Comprehensive subspecies identification of 175 nontuberculous mycobacteria species based on 7547 genomic profiles.</title>
        <authorList>
            <person name="Matsumoto Y."/>
            <person name="Kinjo T."/>
            <person name="Motooka D."/>
            <person name="Nabeya D."/>
            <person name="Jung N."/>
            <person name="Uechi K."/>
            <person name="Horii T."/>
            <person name="Iida T."/>
            <person name="Fujita J."/>
            <person name="Nakamura S."/>
        </authorList>
    </citation>
    <scope>NUCLEOTIDE SEQUENCE [LARGE SCALE GENOMIC DNA]</scope>
    <source>
        <strain evidence="1 2">JCM 15296</strain>
    </source>
</reference>
<evidence type="ECO:0000313" key="2">
    <source>
        <dbReference type="Proteomes" id="UP000465609"/>
    </source>
</evidence>
<evidence type="ECO:0008006" key="3">
    <source>
        <dbReference type="Google" id="ProtNLM"/>
    </source>
</evidence>
<proteinExistence type="predicted"/>
<dbReference type="EMBL" id="AP022577">
    <property type="protein sequence ID" value="BBX87951.1"/>
    <property type="molecule type" value="Genomic_DNA"/>
</dbReference>
<keyword evidence="2" id="KW-1185">Reference proteome</keyword>
<sequence>MGRAFSAAERAVALDLSVPPKQAAQQLGRSEGTIRSMRAKERLRRLPVPDGQHGTQYAARTYGCRCEPCLEAARAHERAWAAGRPLEAKVRKAALTAVRHAGQQDQRNEIWRARSAAVAEITEPQAIRAGEPITDEDIEIACDMSMTVMEAALALGRTARAVGKIRSRYRNRHDPAQQPRNRPWTDDELAIALDESIPLEEAVTRLDRSPQAIAAKRAIAAAGADAQR</sequence>
<dbReference type="Proteomes" id="UP000465609">
    <property type="component" value="Chromosome"/>
</dbReference>
<evidence type="ECO:0000313" key="1">
    <source>
        <dbReference type="EMBL" id="BBX87951.1"/>
    </source>
</evidence>
<organism evidence="1 2">
    <name type="scientific">Mycolicibacterium aubagnense</name>
    <dbReference type="NCBI Taxonomy" id="319707"/>
    <lineage>
        <taxon>Bacteria</taxon>
        <taxon>Bacillati</taxon>
        <taxon>Actinomycetota</taxon>
        <taxon>Actinomycetes</taxon>
        <taxon>Mycobacteriales</taxon>
        <taxon>Mycobacteriaceae</taxon>
        <taxon>Mycolicibacterium</taxon>
    </lineage>
</organism>
<gene>
    <name evidence="1" type="ORF">MAUB_58240</name>
</gene>
<accession>A0ABM7IMA6</accession>
<protein>
    <recommendedName>
        <fullName evidence="3">Helix-turn-helix domain-containing protein</fullName>
    </recommendedName>
</protein>
<name>A0ABM7IMA6_9MYCO</name>